<feature type="domain" description="AIR12 DOMON" evidence="1">
    <location>
        <begin position="1"/>
        <end position="70"/>
    </location>
</feature>
<dbReference type="Pfam" id="PF04526">
    <property type="entry name" value="DUF568"/>
    <property type="match status" value="1"/>
</dbReference>
<keyword evidence="3" id="KW-1185">Reference proteome</keyword>
<protein>
    <submittedName>
        <fullName evidence="2">Cytochrome b561 and DOMON domain-containing protein</fullName>
    </submittedName>
</protein>
<evidence type="ECO:0000313" key="3">
    <source>
        <dbReference type="Proteomes" id="UP000289340"/>
    </source>
</evidence>
<organism evidence="2 3">
    <name type="scientific">Glycine soja</name>
    <name type="common">Wild soybean</name>
    <dbReference type="NCBI Taxonomy" id="3848"/>
    <lineage>
        <taxon>Eukaryota</taxon>
        <taxon>Viridiplantae</taxon>
        <taxon>Streptophyta</taxon>
        <taxon>Embryophyta</taxon>
        <taxon>Tracheophyta</taxon>
        <taxon>Spermatophyta</taxon>
        <taxon>Magnoliopsida</taxon>
        <taxon>eudicotyledons</taxon>
        <taxon>Gunneridae</taxon>
        <taxon>Pentapetalae</taxon>
        <taxon>rosids</taxon>
        <taxon>fabids</taxon>
        <taxon>Fabales</taxon>
        <taxon>Fabaceae</taxon>
        <taxon>Papilionoideae</taxon>
        <taxon>50 kb inversion clade</taxon>
        <taxon>NPAAA clade</taxon>
        <taxon>indigoferoid/millettioid clade</taxon>
        <taxon>Phaseoleae</taxon>
        <taxon>Glycine</taxon>
        <taxon>Glycine subgen. Soja</taxon>
    </lineage>
</organism>
<dbReference type="PANTHER" id="PTHR23130:SF212">
    <property type="entry name" value="AUXIN-RESPONSIVE FAMILY PROTEIN"/>
    <property type="match status" value="1"/>
</dbReference>
<evidence type="ECO:0000313" key="2">
    <source>
        <dbReference type="EMBL" id="RZB51161.1"/>
    </source>
</evidence>
<gene>
    <name evidence="2" type="ORF">D0Y65_047830</name>
</gene>
<reference evidence="2 3" key="1">
    <citation type="submission" date="2018-09" db="EMBL/GenBank/DDBJ databases">
        <title>A high-quality reference genome of wild soybean provides a powerful tool to mine soybean genomes.</title>
        <authorList>
            <person name="Xie M."/>
            <person name="Chung C.Y.L."/>
            <person name="Li M.-W."/>
            <person name="Wong F.-L."/>
            <person name="Chan T.-F."/>
            <person name="Lam H.-M."/>
        </authorList>
    </citation>
    <scope>NUCLEOTIDE SEQUENCE [LARGE SCALE GENOMIC DNA]</scope>
    <source>
        <strain evidence="3">cv. W05</strain>
        <tissue evidence="2">Hypocotyl of etiolated seedlings</tissue>
    </source>
</reference>
<dbReference type="AlphaFoldDB" id="A0A445FQI8"/>
<proteinExistence type="predicted"/>
<dbReference type="InterPro" id="IPR045265">
    <property type="entry name" value="AIR12_DOMON"/>
</dbReference>
<dbReference type="Proteomes" id="UP000289340">
    <property type="component" value="Chromosome 18"/>
</dbReference>
<evidence type="ECO:0000259" key="1">
    <source>
        <dbReference type="Pfam" id="PF04526"/>
    </source>
</evidence>
<comment type="caution">
    <text evidence="2">The sequence shown here is derived from an EMBL/GenBank/DDBJ whole genome shotgun (WGS) entry which is preliminary data.</text>
</comment>
<dbReference type="PANTHER" id="PTHR23130">
    <property type="entry name" value="CYTOCHROME B561 AND DOMON DOMAIN-CONTAINING PROTEIN"/>
    <property type="match status" value="1"/>
</dbReference>
<dbReference type="EMBL" id="QZWG01000018">
    <property type="protein sequence ID" value="RZB51161.1"/>
    <property type="molecule type" value="Genomic_DNA"/>
</dbReference>
<name>A0A445FQI8_GLYSO</name>
<sequence>MIGSQAFVAVHKFDGIIKAYTSQITSYATMLQEVNLSFPIYGVSASYTNGNVIIFFASFQLPGNTTLMNHA</sequence>
<accession>A0A445FQI8</accession>